<dbReference type="Proteomes" id="UP000663828">
    <property type="component" value="Unassembled WGS sequence"/>
</dbReference>
<comment type="caution">
    <text evidence="1">The sequence shown here is derived from an EMBL/GenBank/DDBJ whole genome shotgun (WGS) entry which is preliminary data.</text>
</comment>
<dbReference type="AlphaFoldDB" id="A0A816H721"/>
<evidence type="ECO:0000313" key="1">
    <source>
        <dbReference type="EMBL" id="CAF1684855.1"/>
    </source>
</evidence>
<evidence type="ECO:0000313" key="2">
    <source>
        <dbReference type="Proteomes" id="UP000663828"/>
    </source>
</evidence>
<proteinExistence type="predicted"/>
<organism evidence="1 2">
    <name type="scientific">Adineta ricciae</name>
    <name type="common">Rotifer</name>
    <dbReference type="NCBI Taxonomy" id="249248"/>
    <lineage>
        <taxon>Eukaryota</taxon>
        <taxon>Metazoa</taxon>
        <taxon>Spiralia</taxon>
        <taxon>Gnathifera</taxon>
        <taxon>Rotifera</taxon>
        <taxon>Eurotatoria</taxon>
        <taxon>Bdelloidea</taxon>
        <taxon>Adinetida</taxon>
        <taxon>Adinetidae</taxon>
        <taxon>Adineta</taxon>
    </lineage>
</organism>
<sequence length="136" mass="15653">MNNDDDEDEAIDRSDEIVTDMISLIHSSTQSSYVSCSQLASKLVSYLSQVRIDESQWKDIGKAVERFDQSTNHPDLRRFRQLLETISTCSNDCEERNYTLGRDTNALLESIYQLQELSTEFKGKDRLGCIHNRNVI</sequence>
<protein>
    <submittedName>
        <fullName evidence="1">Uncharacterized protein</fullName>
    </submittedName>
</protein>
<name>A0A816H721_ADIRI</name>
<gene>
    <name evidence="1" type="ORF">XAT740_LOCUS61601</name>
</gene>
<dbReference type="EMBL" id="CAJNOR010016349">
    <property type="protein sequence ID" value="CAF1684855.1"/>
    <property type="molecule type" value="Genomic_DNA"/>
</dbReference>
<keyword evidence="2" id="KW-1185">Reference proteome</keyword>
<reference evidence="1" key="1">
    <citation type="submission" date="2021-02" db="EMBL/GenBank/DDBJ databases">
        <authorList>
            <person name="Nowell W R."/>
        </authorList>
    </citation>
    <scope>NUCLEOTIDE SEQUENCE</scope>
</reference>
<accession>A0A816H721</accession>